<organism evidence="3 4">
    <name type="scientific">Vreelandella halophila</name>
    <dbReference type="NCBI Taxonomy" id="86177"/>
    <lineage>
        <taxon>Bacteria</taxon>
        <taxon>Pseudomonadati</taxon>
        <taxon>Pseudomonadota</taxon>
        <taxon>Gammaproteobacteria</taxon>
        <taxon>Oceanospirillales</taxon>
        <taxon>Halomonadaceae</taxon>
        <taxon>Vreelandella</taxon>
    </lineage>
</organism>
<dbReference type="PANTHER" id="PTHR35561">
    <property type="entry name" value="RNA 2',3'-CYCLIC PHOSPHODIESTERASE"/>
    <property type="match status" value="1"/>
</dbReference>
<dbReference type="InterPro" id="IPR009097">
    <property type="entry name" value="Cyclic_Pdiesterase"/>
</dbReference>
<feature type="short sequence motif" description="HXTX 1" evidence="2">
    <location>
        <begin position="53"/>
        <end position="56"/>
    </location>
</feature>
<name>A0A9X4Y945_9GAMM</name>
<feature type="short sequence motif" description="HXTX 2" evidence="2">
    <location>
        <begin position="141"/>
        <end position="144"/>
    </location>
</feature>
<dbReference type="EMBL" id="WMEX01000001">
    <property type="protein sequence ID" value="MYL25687.1"/>
    <property type="molecule type" value="Genomic_DNA"/>
</dbReference>
<dbReference type="Pfam" id="PF13563">
    <property type="entry name" value="2_5_RNA_ligase2"/>
    <property type="match status" value="1"/>
</dbReference>
<dbReference type="NCBIfam" id="TIGR02258">
    <property type="entry name" value="2_5_ligase"/>
    <property type="match status" value="1"/>
</dbReference>
<evidence type="ECO:0000313" key="3">
    <source>
        <dbReference type="EMBL" id="MYL25687.1"/>
    </source>
</evidence>
<protein>
    <recommendedName>
        <fullName evidence="2">RNA 2',3'-cyclic phosphodiesterase</fullName>
        <shortName evidence="2">RNA 2',3'-CPDase</shortName>
        <ecNumber evidence="2">3.1.4.58</ecNumber>
    </recommendedName>
</protein>
<gene>
    <name evidence="3" type="primary">thpR</name>
    <name evidence="3" type="ORF">GLW01_02640</name>
</gene>
<dbReference type="GO" id="GO:0004113">
    <property type="term" value="F:2',3'-cyclic-nucleotide 3'-phosphodiesterase activity"/>
    <property type="evidence" value="ECO:0007669"/>
    <property type="project" value="InterPro"/>
</dbReference>
<dbReference type="PANTHER" id="PTHR35561:SF1">
    <property type="entry name" value="RNA 2',3'-CYCLIC PHOSPHODIESTERASE"/>
    <property type="match status" value="1"/>
</dbReference>
<evidence type="ECO:0000256" key="2">
    <source>
        <dbReference type="HAMAP-Rule" id="MF_01940"/>
    </source>
</evidence>
<evidence type="ECO:0000256" key="1">
    <source>
        <dbReference type="ARBA" id="ARBA00022801"/>
    </source>
</evidence>
<dbReference type="Gene3D" id="3.90.1140.10">
    <property type="entry name" value="Cyclic phosphodiesterase"/>
    <property type="match status" value="1"/>
</dbReference>
<comment type="similarity">
    <text evidence="2">Belongs to the 2H phosphoesterase superfamily. ThpR family.</text>
</comment>
<sequence>MPATEEDPKVADAIRSFLAVPVGQSVAEPLMATVNASTHALPPLRITPWANLHLTLVFLGAVPQRVLDDQVIPRVGELLADARPGRIHFRQVAGFPDPGSPRHLVLEGYASPTIETLQRTLREGLAETLGHSRQEQQWRPHITVAHFRDRKPRPITATPWQAELPVAEVCLYASEQGLHGPVYRVRERWPLAQEPDEADATET</sequence>
<dbReference type="EC" id="3.1.4.58" evidence="2"/>
<feature type="active site" description="Proton acceptor" evidence="2">
    <location>
        <position position="141"/>
    </location>
</feature>
<feature type="active site" description="Proton donor" evidence="2">
    <location>
        <position position="53"/>
    </location>
</feature>
<accession>A0A9X4Y945</accession>
<evidence type="ECO:0000313" key="4">
    <source>
        <dbReference type="Proteomes" id="UP000460751"/>
    </source>
</evidence>
<keyword evidence="1 2" id="KW-0378">Hydrolase</keyword>
<comment type="catalytic activity">
    <reaction evidence="2">
        <text>a 3'-end 2',3'-cyclophospho-ribonucleotide-RNA + H2O = a 3'-end 2'-phospho-ribonucleotide-RNA + H(+)</text>
        <dbReference type="Rhea" id="RHEA:11828"/>
        <dbReference type="Rhea" id="RHEA-COMP:10464"/>
        <dbReference type="Rhea" id="RHEA-COMP:17353"/>
        <dbReference type="ChEBI" id="CHEBI:15377"/>
        <dbReference type="ChEBI" id="CHEBI:15378"/>
        <dbReference type="ChEBI" id="CHEBI:83064"/>
        <dbReference type="ChEBI" id="CHEBI:173113"/>
        <dbReference type="EC" id="3.1.4.58"/>
    </reaction>
</comment>
<comment type="caution">
    <text evidence="3">The sequence shown here is derived from an EMBL/GenBank/DDBJ whole genome shotgun (WGS) entry which is preliminary data.</text>
</comment>
<dbReference type="Proteomes" id="UP000460751">
    <property type="component" value="Unassembled WGS sequence"/>
</dbReference>
<comment type="function">
    <text evidence="2">Hydrolyzes RNA 2',3'-cyclic phosphodiester to an RNA 2'-phosphomonoester.</text>
</comment>
<dbReference type="HAMAP" id="MF_01940">
    <property type="entry name" value="RNA_CPDase"/>
    <property type="match status" value="1"/>
</dbReference>
<dbReference type="GO" id="GO:0008664">
    <property type="term" value="F:RNA 2',3'-cyclic 3'-phosphodiesterase activity"/>
    <property type="evidence" value="ECO:0007669"/>
    <property type="project" value="UniProtKB-EC"/>
</dbReference>
<dbReference type="SUPFAM" id="SSF55144">
    <property type="entry name" value="LigT-like"/>
    <property type="match status" value="1"/>
</dbReference>
<dbReference type="InterPro" id="IPR004175">
    <property type="entry name" value="RNA_CPDase"/>
</dbReference>
<dbReference type="AlphaFoldDB" id="A0A9X4Y945"/>
<proteinExistence type="inferred from homology"/>
<reference evidence="3 4" key="1">
    <citation type="submission" date="2019-11" db="EMBL/GenBank/DDBJ databases">
        <title>Genome sequences of 17 halophilic strains isolated from different environments.</title>
        <authorList>
            <person name="Furrow R.E."/>
        </authorList>
    </citation>
    <scope>NUCLEOTIDE SEQUENCE [LARGE SCALE GENOMIC DNA]</scope>
    <source>
        <strain evidence="3 4">22507_15_FS</strain>
    </source>
</reference>
<keyword evidence="4" id="KW-1185">Reference proteome</keyword>